<gene>
    <name evidence="1" type="ORF">E2C01_001800</name>
</gene>
<evidence type="ECO:0000313" key="2">
    <source>
        <dbReference type="Proteomes" id="UP000324222"/>
    </source>
</evidence>
<keyword evidence="2" id="KW-1185">Reference proteome</keyword>
<dbReference type="Proteomes" id="UP000324222">
    <property type="component" value="Unassembled WGS sequence"/>
</dbReference>
<accession>A0A5B7CLB1</accession>
<reference evidence="1 2" key="1">
    <citation type="submission" date="2019-05" db="EMBL/GenBank/DDBJ databases">
        <title>Another draft genome of Portunus trituberculatus and its Hox gene families provides insights of decapod evolution.</title>
        <authorList>
            <person name="Jeong J.-H."/>
            <person name="Song I."/>
            <person name="Kim S."/>
            <person name="Choi T."/>
            <person name="Kim D."/>
            <person name="Ryu S."/>
            <person name="Kim W."/>
        </authorList>
    </citation>
    <scope>NUCLEOTIDE SEQUENCE [LARGE SCALE GENOMIC DNA]</scope>
    <source>
        <tissue evidence="1">Muscle</tissue>
    </source>
</reference>
<comment type="caution">
    <text evidence="1">The sequence shown here is derived from an EMBL/GenBank/DDBJ whole genome shotgun (WGS) entry which is preliminary data.</text>
</comment>
<sequence length="121" mass="13249">MRSRLIISLPTSPRCRMSADIAGGHHPSLGGSRLPRGATLLLTAAVPPPRTTQGARLKWFLGVVCSWEWFAVVYRTEEAGGSNKKAVQLRGERIGELVLSLEQGKAERSEAEWERSIHVGC</sequence>
<organism evidence="1 2">
    <name type="scientific">Portunus trituberculatus</name>
    <name type="common">Swimming crab</name>
    <name type="synonym">Neptunus trituberculatus</name>
    <dbReference type="NCBI Taxonomy" id="210409"/>
    <lineage>
        <taxon>Eukaryota</taxon>
        <taxon>Metazoa</taxon>
        <taxon>Ecdysozoa</taxon>
        <taxon>Arthropoda</taxon>
        <taxon>Crustacea</taxon>
        <taxon>Multicrustacea</taxon>
        <taxon>Malacostraca</taxon>
        <taxon>Eumalacostraca</taxon>
        <taxon>Eucarida</taxon>
        <taxon>Decapoda</taxon>
        <taxon>Pleocyemata</taxon>
        <taxon>Brachyura</taxon>
        <taxon>Eubrachyura</taxon>
        <taxon>Portunoidea</taxon>
        <taxon>Portunidae</taxon>
        <taxon>Portuninae</taxon>
        <taxon>Portunus</taxon>
    </lineage>
</organism>
<protein>
    <submittedName>
        <fullName evidence="1">Uncharacterized protein</fullName>
    </submittedName>
</protein>
<name>A0A5B7CLB1_PORTR</name>
<evidence type="ECO:0000313" key="1">
    <source>
        <dbReference type="EMBL" id="MPC09196.1"/>
    </source>
</evidence>
<proteinExistence type="predicted"/>
<dbReference type="AlphaFoldDB" id="A0A5B7CLB1"/>
<dbReference type="EMBL" id="VSRR010000059">
    <property type="protein sequence ID" value="MPC09196.1"/>
    <property type="molecule type" value="Genomic_DNA"/>
</dbReference>